<dbReference type="PANTHER" id="PTHR36435:SF1">
    <property type="entry name" value="CAAX AMINO TERMINAL PROTEASE FAMILY PROTEIN"/>
    <property type="match status" value="1"/>
</dbReference>
<accession>A0ABT6R8B9</accession>
<keyword evidence="4" id="KW-1185">Reference proteome</keyword>
<keyword evidence="1" id="KW-0812">Transmembrane</keyword>
<feature type="transmembrane region" description="Helical" evidence="1">
    <location>
        <begin position="158"/>
        <end position="176"/>
    </location>
</feature>
<proteinExistence type="predicted"/>
<feature type="domain" description="CAAX prenyl protease 2/Lysostaphin resistance protein A-like" evidence="2">
    <location>
        <begin position="159"/>
        <end position="246"/>
    </location>
</feature>
<dbReference type="InterPro" id="IPR003675">
    <property type="entry name" value="Rce1/LyrA-like_dom"/>
</dbReference>
<dbReference type="EMBL" id="JASBRG010000001">
    <property type="protein sequence ID" value="MDI3318802.1"/>
    <property type="molecule type" value="Genomic_DNA"/>
</dbReference>
<evidence type="ECO:0000256" key="1">
    <source>
        <dbReference type="SAM" id="Phobius"/>
    </source>
</evidence>
<feature type="transmembrane region" description="Helical" evidence="1">
    <location>
        <begin position="188"/>
        <end position="207"/>
    </location>
</feature>
<dbReference type="GO" id="GO:0008237">
    <property type="term" value="F:metallopeptidase activity"/>
    <property type="evidence" value="ECO:0007669"/>
    <property type="project" value="UniProtKB-KW"/>
</dbReference>
<name>A0ABT6R8B9_9BACT</name>
<feature type="transmembrane region" description="Helical" evidence="1">
    <location>
        <begin position="266"/>
        <end position="283"/>
    </location>
</feature>
<dbReference type="Proteomes" id="UP001226434">
    <property type="component" value="Unassembled WGS sequence"/>
</dbReference>
<evidence type="ECO:0000259" key="2">
    <source>
        <dbReference type="Pfam" id="PF02517"/>
    </source>
</evidence>
<gene>
    <name evidence="3" type="ORF">QJ048_03410</name>
</gene>
<sequence>MNTYLKYKPVWLQFIILGGLFFVTSAVLGSAAAYSIAGAYHISLDELMNPVGPAAVAASKVNLAISSIFVFGLSGFLFSYMSDHHPFKYLGFRKPAPQIFMSIAVIVLLASLPALSWFAIINKQIHLPSGLHQTFEKFDELNREMMKKMLVMPSVKDLFMNVIIFGIIPAMMEEIFFRGALQRIFIKLFKSPVIGIIVTAFIFSAAHMEFSGFLVRFVLGALLGALYWYSGSLWPGILMHFLNNAMQIIVLYYYPSTMVEDTHFSVWLVLTSCVAIVLVLIWMKRISHTHYSEIYDTDDFTIEPIDRKNDNGNY</sequence>
<dbReference type="InterPro" id="IPR052710">
    <property type="entry name" value="CAAX_protease"/>
</dbReference>
<feature type="transmembrane region" description="Helical" evidence="1">
    <location>
        <begin position="12"/>
        <end position="37"/>
    </location>
</feature>
<keyword evidence="3" id="KW-0378">Hydrolase</keyword>
<dbReference type="EC" id="3.4.-.-" evidence="3"/>
<keyword evidence="1" id="KW-0472">Membrane</keyword>
<dbReference type="PANTHER" id="PTHR36435">
    <property type="entry name" value="SLR1288 PROTEIN"/>
    <property type="match status" value="1"/>
</dbReference>
<keyword evidence="3" id="KW-0645">Protease</keyword>
<dbReference type="Pfam" id="PF02517">
    <property type="entry name" value="Rce1-like"/>
    <property type="match status" value="1"/>
</dbReference>
<evidence type="ECO:0000313" key="3">
    <source>
        <dbReference type="EMBL" id="MDI3318802.1"/>
    </source>
</evidence>
<keyword evidence="1" id="KW-1133">Transmembrane helix</keyword>
<reference evidence="3 4" key="1">
    <citation type="submission" date="2023-05" db="EMBL/GenBank/DDBJ databases">
        <title>Genome sequence of Pinibacter sp. MAH-24.</title>
        <authorList>
            <person name="Huq M.A."/>
        </authorList>
    </citation>
    <scope>NUCLEOTIDE SEQUENCE [LARGE SCALE GENOMIC DNA]</scope>
    <source>
        <strain evidence="3 4">MAH-24</strain>
    </source>
</reference>
<dbReference type="RefSeq" id="WP_282332925.1">
    <property type="nucleotide sequence ID" value="NZ_JASBRG010000001.1"/>
</dbReference>
<organism evidence="3 4">
    <name type="scientific">Pinibacter soli</name>
    <dbReference type="NCBI Taxonomy" id="3044211"/>
    <lineage>
        <taxon>Bacteria</taxon>
        <taxon>Pseudomonadati</taxon>
        <taxon>Bacteroidota</taxon>
        <taxon>Chitinophagia</taxon>
        <taxon>Chitinophagales</taxon>
        <taxon>Chitinophagaceae</taxon>
        <taxon>Pinibacter</taxon>
    </lineage>
</organism>
<feature type="transmembrane region" description="Helical" evidence="1">
    <location>
        <begin position="57"/>
        <end position="78"/>
    </location>
</feature>
<comment type="caution">
    <text evidence="3">The sequence shown here is derived from an EMBL/GenBank/DDBJ whole genome shotgun (WGS) entry which is preliminary data.</text>
</comment>
<protein>
    <submittedName>
        <fullName evidence="3">CPBP family intramembrane metalloprotease</fullName>
        <ecNumber evidence="3">3.4.-.-</ecNumber>
    </submittedName>
</protein>
<feature type="transmembrane region" description="Helical" evidence="1">
    <location>
        <begin position="99"/>
        <end position="121"/>
    </location>
</feature>
<evidence type="ECO:0000313" key="4">
    <source>
        <dbReference type="Proteomes" id="UP001226434"/>
    </source>
</evidence>
<keyword evidence="3" id="KW-0482">Metalloprotease</keyword>